<reference evidence="1 2" key="1">
    <citation type="submission" date="2021-03" db="EMBL/GenBank/DDBJ databases">
        <title>Draft genome sequence of Janthinobacterium sp. strain PLB02 isolated from infected primmorphs (Lubomirskia baicalensis).</title>
        <authorList>
            <person name="Chernogor L.I."/>
            <person name="Belikov S.I."/>
            <person name="Petrushin I.S."/>
        </authorList>
    </citation>
    <scope>NUCLEOTIDE SEQUENCE [LARGE SCALE GENOMIC DNA]</scope>
    <source>
        <strain evidence="1 2">PLB02</strain>
    </source>
</reference>
<proteinExistence type="predicted"/>
<evidence type="ECO:0000313" key="2">
    <source>
        <dbReference type="Proteomes" id="UP000662821"/>
    </source>
</evidence>
<dbReference type="Proteomes" id="UP000662821">
    <property type="component" value="Chromosome"/>
</dbReference>
<evidence type="ECO:0000313" key="1">
    <source>
        <dbReference type="EMBL" id="QSX94613.1"/>
    </source>
</evidence>
<protein>
    <submittedName>
        <fullName evidence="1">Uncharacterized protein</fullName>
    </submittedName>
</protein>
<dbReference type="EMBL" id="CP071520">
    <property type="protein sequence ID" value="QSX94613.1"/>
    <property type="molecule type" value="Genomic_DNA"/>
</dbReference>
<accession>A0AAJ4MPE8</accession>
<gene>
    <name evidence="1" type="ORF">J3P46_18005</name>
</gene>
<sequence>MNPTASRAPVDFKVTNDNALSLLAGFSRAARAAGWTDEQIKETTERAMLREYRLLQVTLAAYTAEYLTEG</sequence>
<name>A0AAJ4MPE8_9BURK</name>
<dbReference type="RefSeq" id="WP_151096133.1">
    <property type="nucleotide sequence ID" value="NZ_CP071520.1"/>
</dbReference>
<dbReference type="AlphaFoldDB" id="A0AAJ4MPE8"/>
<organism evidence="1 2">
    <name type="scientific">Janthinobacterium lividum</name>
    <dbReference type="NCBI Taxonomy" id="29581"/>
    <lineage>
        <taxon>Bacteria</taxon>
        <taxon>Pseudomonadati</taxon>
        <taxon>Pseudomonadota</taxon>
        <taxon>Betaproteobacteria</taxon>
        <taxon>Burkholderiales</taxon>
        <taxon>Oxalobacteraceae</taxon>
        <taxon>Janthinobacterium</taxon>
    </lineage>
</organism>